<keyword evidence="7" id="KW-1133">Transmembrane helix</keyword>
<organism evidence="9 10">
    <name type="scientific">Gracilibacillus orientalis</name>
    <dbReference type="NCBI Taxonomy" id="334253"/>
    <lineage>
        <taxon>Bacteria</taxon>
        <taxon>Bacillati</taxon>
        <taxon>Bacillota</taxon>
        <taxon>Bacilli</taxon>
        <taxon>Bacillales</taxon>
        <taxon>Bacillaceae</taxon>
        <taxon>Gracilibacillus</taxon>
    </lineage>
</organism>
<evidence type="ECO:0000259" key="8">
    <source>
        <dbReference type="PROSITE" id="PS50885"/>
    </source>
</evidence>
<feature type="transmembrane region" description="Helical" evidence="7">
    <location>
        <begin position="281"/>
        <end position="306"/>
    </location>
</feature>
<dbReference type="PANTHER" id="PTHR34220">
    <property type="entry name" value="SENSOR HISTIDINE KINASE YPDA"/>
    <property type="match status" value="1"/>
</dbReference>
<dbReference type="SUPFAM" id="SSF158472">
    <property type="entry name" value="HAMP domain-like"/>
    <property type="match status" value="1"/>
</dbReference>
<dbReference type="OrthoDB" id="9776552at2"/>
<dbReference type="InterPro" id="IPR010559">
    <property type="entry name" value="Sig_transdc_His_kin_internal"/>
</dbReference>
<dbReference type="Gene3D" id="6.10.340.10">
    <property type="match status" value="1"/>
</dbReference>
<dbReference type="SMART" id="SM00304">
    <property type="entry name" value="HAMP"/>
    <property type="match status" value="1"/>
</dbReference>
<keyword evidence="4" id="KW-0808">Transferase</keyword>
<dbReference type="GO" id="GO:0000155">
    <property type="term" value="F:phosphorelay sensor kinase activity"/>
    <property type="evidence" value="ECO:0007669"/>
    <property type="project" value="InterPro"/>
</dbReference>
<keyword evidence="10" id="KW-1185">Reference proteome</keyword>
<dbReference type="AlphaFoldDB" id="A0A1I4JJI3"/>
<dbReference type="Pfam" id="PF02518">
    <property type="entry name" value="HATPase_c"/>
    <property type="match status" value="1"/>
</dbReference>
<dbReference type="InterPro" id="IPR050640">
    <property type="entry name" value="Bact_2-comp_sensor_kinase"/>
</dbReference>
<dbReference type="InterPro" id="IPR036890">
    <property type="entry name" value="HATPase_C_sf"/>
</dbReference>
<proteinExistence type="predicted"/>
<dbReference type="SUPFAM" id="SSF55874">
    <property type="entry name" value="ATPase domain of HSP90 chaperone/DNA topoisomerase II/histidine kinase"/>
    <property type="match status" value="1"/>
</dbReference>
<evidence type="ECO:0000256" key="7">
    <source>
        <dbReference type="SAM" id="Phobius"/>
    </source>
</evidence>
<dbReference type="Pfam" id="PF06580">
    <property type="entry name" value="His_kinase"/>
    <property type="match status" value="1"/>
</dbReference>
<reference evidence="10" key="1">
    <citation type="submission" date="2016-10" db="EMBL/GenBank/DDBJ databases">
        <authorList>
            <person name="Varghese N."/>
            <person name="Submissions S."/>
        </authorList>
    </citation>
    <scope>NUCLEOTIDE SEQUENCE [LARGE SCALE GENOMIC DNA]</scope>
    <source>
        <strain evidence="10">CGMCC 1.4250</strain>
    </source>
</reference>
<evidence type="ECO:0000313" key="9">
    <source>
        <dbReference type="EMBL" id="SFL66738.1"/>
    </source>
</evidence>
<evidence type="ECO:0000256" key="4">
    <source>
        <dbReference type="ARBA" id="ARBA00022679"/>
    </source>
</evidence>
<dbReference type="STRING" id="334253.SAMN04487943_1037"/>
<protein>
    <submittedName>
        <fullName evidence="9">Two-component system, sensor histidine kinase YesM</fullName>
    </submittedName>
</protein>
<name>A0A1I4JJI3_9BACI</name>
<keyword evidence="2" id="KW-1003">Cell membrane</keyword>
<dbReference type="Gene3D" id="3.30.565.10">
    <property type="entry name" value="Histidine kinase-like ATPase, C-terminal domain"/>
    <property type="match status" value="1"/>
</dbReference>
<dbReference type="InterPro" id="IPR003594">
    <property type="entry name" value="HATPase_dom"/>
</dbReference>
<gene>
    <name evidence="9" type="ORF">SAMN04487943_1037</name>
</gene>
<feature type="domain" description="HAMP" evidence="8">
    <location>
        <begin position="303"/>
        <end position="355"/>
    </location>
</feature>
<dbReference type="PANTHER" id="PTHR34220:SF7">
    <property type="entry name" value="SENSOR HISTIDINE KINASE YPDA"/>
    <property type="match status" value="1"/>
</dbReference>
<accession>A0A1I4JJI3</accession>
<dbReference type="Proteomes" id="UP000198565">
    <property type="component" value="Unassembled WGS sequence"/>
</dbReference>
<dbReference type="GO" id="GO:0005886">
    <property type="term" value="C:plasma membrane"/>
    <property type="evidence" value="ECO:0007669"/>
    <property type="project" value="UniProtKB-SubCell"/>
</dbReference>
<comment type="subcellular location">
    <subcellularLocation>
        <location evidence="1">Cell membrane</location>
        <topology evidence="1">Multi-pass membrane protein</topology>
    </subcellularLocation>
</comment>
<evidence type="ECO:0000313" key="10">
    <source>
        <dbReference type="Proteomes" id="UP000198565"/>
    </source>
</evidence>
<keyword evidence="6 7" id="KW-0472">Membrane</keyword>
<feature type="transmembrane region" description="Helical" evidence="7">
    <location>
        <begin position="16"/>
        <end position="38"/>
    </location>
</feature>
<dbReference type="RefSeq" id="WP_091482439.1">
    <property type="nucleotide sequence ID" value="NZ_FOTR01000003.1"/>
</dbReference>
<dbReference type="PROSITE" id="PS50885">
    <property type="entry name" value="HAMP"/>
    <property type="match status" value="1"/>
</dbReference>
<sequence>MLKYLRKWNTLRNQLLVVYLFVMFIVLFIVSAITYILVEDLLQDNAEEQIRQTAMESSGRYDSLFEQLNMVTKQVLTNEELQGVLLQESEGEITSFNDKQSLMSTTNLIQANVDGIYSIEIYNNDYQRIIPIDSTLLLDRIDPHWINRANEVGGKLIWMGEDPLDHNYFLVGRQINLMDDDFNNGGYIIARVNRNYFQLNSNQQEGESNDYSILVDNRNNPIVTNYHGNTVGEIMESDDETITIDDQEYMLVKDTSDLTGWTMHILTPVNQLTAGISTVQAGILIAGLIGLLIFFIFSFFLSTFITKPITRLTKTMRQAGEGVLAQNPVVNSTNEINELNQTYNQLAEETNYLVQMVYEKEIIKNRTELKALQAQIHPHFLFNTLDALYWSLDEKEEEDLSNVVLAMSELFRYTITKENEDEWVTIKEELDHIERYMKIMRMRFGERLNWEKDVDFDWLHVKIPKLMIQPLVENAILHGAGNVVGNSHITVRIEKIAEQQRIRIAISDDGPGMSAEKVVEVTKQMDGGIRQQKQQSMALQNVQQRLRMFYEAGDSRDIIILSEEGKGTMISFEIPV</sequence>
<keyword evidence="7" id="KW-0812">Transmembrane</keyword>
<dbReference type="InterPro" id="IPR003660">
    <property type="entry name" value="HAMP_dom"/>
</dbReference>
<evidence type="ECO:0000256" key="2">
    <source>
        <dbReference type="ARBA" id="ARBA00022475"/>
    </source>
</evidence>
<evidence type="ECO:0000256" key="6">
    <source>
        <dbReference type="ARBA" id="ARBA00023136"/>
    </source>
</evidence>
<keyword evidence="3" id="KW-0597">Phosphoprotein</keyword>
<evidence type="ECO:0000256" key="3">
    <source>
        <dbReference type="ARBA" id="ARBA00022553"/>
    </source>
</evidence>
<evidence type="ECO:0000256" key="5">
    <source>
        <dbReference type="ARBA" id="ARBA00022777"/>
    </source>
</evidence>
<dbReference type="Pfam" id="PF00672">
    <property type="entry name" value="HAMP"/>
    <property type="match status" value="1"/>
</dbReference>
<evidence type="ECO:0000256" key="1">
    <source>
        <dbReference type="ARBA" id="ARBA00004651"/>
    </source>
</evidence>
<dbReference type="CDD" id="cd06225">
    <property type="entry name" value="HAMP"/>
    <property type="match status" value="1"/>
</dbReference>
<dbReference type="EMBL" id="FOTR01000003">
    <property type="protein sequence ID" value="SFL66738.1"/>
    <property type="molecule type" value="Genomic_DNA"/>
</dbReference>
<keyword evidence="5 9" id="KW-0418">Kinase</keyword>